<feature type="transmembrane region" description="Helical" evidence="8">
    <location>
        <begin position="385"/>
        <end position="403"/>
    </location>
</feature>
<keyword evidence="4 8" id="KW-0812">Transmembrane</keyword>
<keyword evidence="6 8" id="KW-0472">Membrane</keyword>
<evidence type="ECO:0000256" key="2">
    <source>
        <dbReference type="ARBA" id="ARBA00022676"/>
    </source>
</evidence>
<dbReference type="GO" id="GO:0016757">
    <property type="term" value="F:glycosyltransferase activity"/>
    <property type="evidence" value="ECO:0007669"/>
    <property type="project" value="UniProtKB-KW"/>
</dbReference>
<evidence type="ECO:0000256" key="8">
    <source>
        <dbReference type="SAM" id="Phobius"/>
    </source>
</evidence>
<accession>A0A1H3SDF5</accession>
<evidence type="ECO:0000256" key="4">
    <source>
        <dbReference type="ARBA" id="ARBA00022692"/>
    </source>
</evidence>
<sequence>MSAPVLANPDAGQLGRCRAWGVAGTMCVALGGVGAGAGPAEGPLARPDLPVDLFTAGIAVAYFGLVLLVVAWWRLGRLVRQRPPRAEELLATLLMWAAPLLIAPPVFSRDVYSYLAQGAMVGAGLDVYRDGPAALGGPFAAEVPAIWQHTATPYGPAFLLLATAVATLVGGHVTLGVLLMRLVALGGVTLLAFSLPPLARRFGVAPAAALWLAVLNPLVLLHLVGGAHNDAVLVGLLAFGLALAVGGRPVLGAVAVTLAALVKVPAAVGLAAVALVWASSAAGRWPRVRALGGTVLVAGGTAVGVTWLAGTGFGWVGALRTPVTADSWSLTSALGRATSGLLEALDASLGTAPMTGWRLAGLCAAVAAALLVWHRRRSVGPVQGVGLVLGGVVVFGPAVRPWYLLWAVVPLAASAPFGRAGRLAAAASAVLALVVLPDGFAPHGLGPLGFALAGGILAVALLVMAAFASTPEDDLAPGLAG</sequence>
<feature type="transmembrane region" description="Helical" evidence="8">
    <location>
        <begin position="88"/>
        <end position="107"/>
    </location>
</feature>
<comment type="subcellular location">
    <subcellularLocation>
        <location evidence="1">Membrane</location>
        <topology evidence="1">Multi-pass membrane protein</topology>
    </subcellularLocation>
</comment>
<feature type="transmembrane region" description="Helical" evidence="8">
    <location>
        <begin position="253"/>
        <end position="278"/>
    </location>
</feature>
<dbReference type="AlphaFoldDB" id="A0A1H3SDF5"/>
<feature type="transmembrane region" description="Helical" evidence="8">
    <location>
        <begin position="290"/>
        <end position="310"/>
    </location>
</feature>
<gene>
    <name evidence="9" type="ORF">SAMN05421684_4831</name>
</gene>
<evidence type="ECO:0000256" key="7">
    <source>
        <dbReference type="ARBA" id="ARBA00043987"/>
    </source>
</evidence>
<feature type="transmembrane region" description="Helical" evidence="8">
    <location>
        <begin position="355"/>
        <end position="373"/>
    </location>
</feature>
<keyword evidence="2 9" id="KW-0328">Glycosyltransferase</keyword>
<keyword evidence="10" id="KW-1185">Reference proteome</keyword>
<evidence type="ECO:0000313" key="10">
    <source>
        <dbReference type="Proteomes" id="UP000199632"/>
    </source>
</evidence>
<feature type="transmembrane region" description="Helical" evidence="8">
    <location>
        <begin position="182"/>
        <end position="199"/>
    </location>
</feature>
<proteinExistence type="inferred from homology"/>
<keyword evidence="5 8" id="KW-1133">Transmembrane helix</keyword>
<evidence type="ECO:0000256" key="6">
    <source>
        <dbReference type="ARBA" id="ARBA00023136"/>
    </source>
</evidence>
<dbReference type="Pfam" id="PF26314">
    <property type="entry name" value="MptA_B_family"/>
    <property type="match status" value="1"/>
</dbReference>
<feature type="transmembrane region" description="Helical" evidence="8">
    <location>
        <begin position="53"/>
        <end position="76"/>
    </location>
</feature>
<dbReference type="GO" id="GO:0016020">
    <property type="term" value="C:membrane"/>
    <property type="evidence" value="ECO:0007669"/>
    <property type="project" value="UniProtKB-SubCell"/>
</dbReference>
<feature type="transmembrane region" description="Helical" evidence="8">
    <location>
        <begin position="231"/>
        <end position="247"/>
    </location>
</feature>
<comment type="similarity">
    <text evidence="7">Belongs to the MptA/B family.</text>
</comment>
<evidence type="ECO:0000313" key="9">
    <source>
        <dbReference type="EMBL" id="SDZ35700.1"/>
    </source>
</evidence>
<feature type="transmembrane region" description="Helical" evidence="8">
    <location>
        <begin position="205"/>
        <end position="224"/>
    </location>
</feature>
<reference evidence="10" key="1">
    <citation type="submission" date="2016-10" db="EMBL/GenBank/DDBJ databases">
        <authorList>
            <person name="Varghese N."/>
            <person name="Submissions S."/>
        </authorList>
    </citation>
    <scope>NUCLEOTIDE SEQUENCE [LARGE SCALE GENOMIC DNA]</scope>
    <source>
        <strain evidence="10">DSM 44718</strain>
    </source>
</reference>
<protein>
    <submittedName>
        <fullName evidence="9">Alpha-1,6-mannosyltransferase</fullName>
    </submittedName>
</protein>
<evidence type="ECO:0000256" key="5">
    <source>
        <dbReference type="ARBA" id="ARBA00022989"/>
    </source>
</evidence>
<feature type="transmembrane region" description="Helical" evidence="8">
    <location>
        <begin position="448"/>
        <end position="468"/>
    </location>
</feature>
<dbReference type="NCBIfam" id="NF038066">
    <property type="entry name" value="MptB"/>
    <property type="match status" value="1"/>
</dbReference>
<dbReference type="InterPro" id="IPR049829">
    <property type="entry name" value="MptA/B-like"/>
</dbReference>
<evidence type="ECO:0000256" key="3">
    <source>
        <dbReference type="ARBA" id="ARBA00022679"/>
    </source>
</evidence>
<feature type="transmembrane region" description="Helical" evidence="8">
    <location>
        <begin position="423"/>
        <end position="441"/>
    </location>
</feature>
<evidence type="ECO:0000256" key="1">
    <source>
        <dbReference type="ARBA" id="ARBA00004141"/>
    </source>
</evidence>
<keyword evidence="3 9" id="KW-0808">Transferase</keyword>
<dbReference type="Proteomes" id="UP000199632">
    <property type="component" value="Unassembled WGS sequence"/>
</dbReference>
<name>A0A1H3SDF5_9ACTN</name>
<dbReference type="RefSeq" id="WP_176985026.1">
    <property type="nucleotide sequence ID" value="NZ_BOND01000035.1"/>
</dbReference>
<organism evidence="9 10">
    <name type="scientific">Asanoa ishikariensis</name>
    <dbReference type="NCBI Taxonomy" id="137265"/>
    <lineage>
        <taxon>Bacteria</taxon>
        <taxon>Bacillati</taxon>
        <taxon>Actinomycetota</taxon>
        <taxon>Actinomycetes</taxon>
        <taxon>Micromonosporales</taxon>
        <taxon>Micromonosporaceae</taxon>
        <taxon>Asanoa</taxon>
    </lineage>
</organism>
<feature type="transmembrane region" description="Helical" evidence="8">
    <location>
        <begin position="157"/>
        <end position="175"/>
    </location>
</feature>
<dbReference type="EMBL" id="FNQB01000002">
    <property type="protein sequence ID" value="SDZ35700.1"/>
    <property type="molecule type" value="Genomic_DNA"/>
</dbReference>
<dbReference type="STRING" id="137265.SAMN05421684_4831"/>